<dbReference type="InterPro" id="IPR036188">
    <property type="entry name" value="FAD/NAD-bd_sf"/>
</dbReference>
<evidence type="ECO:0000259" key="2">
    <source>
        <dbReference type="Pfam" id="PF01266"/>
    </source>
</evidence>
<dbReference type="InterPro" id="IPR006311">
    <property type="entry name" value="TAT_signal"/>
</dbReference>
<dbReference type="PANTHER" id="PTHR13847">
    <property type="entry name" value="SARCOSINE DEHYDROGENASE-RELATED"/>
    <property type="match status" value="1"/>
</dbReference>
<accession>A0A383RR32</accession>
<dbReference type="InterPro" id="IPR006076">
    <property type="entry name" value="FAD-dep_OxRdtase"/>
</dbReference>
<dbReference type="SUPFAM" id="SSF51905">
    <property type="entry name" value="FAD/NAD(P)-binding domain"/>
    <property type="match status" value="1"/>
</dbReference>
<evidence type="ECO:0000313" key="3">
    <source>
        <dbReference type="EMBL" id="SYX88996.1"/>
    </source>
</evidence>
<evidence type="ECO:0000313" key="4">
    <source>
        <dbReference type="Proteomes" id="UP000263595"/>
    </source>
</evidence>
<dbReference type="PANTHER" id="PTHR13847:SF281">
    <property type="entry name" value="FAD DEPENDENT OXIDOREDUCTASE DOMAIN-CONTAINING PROTEIN"/>
    <property type="match status" value="1"/>
</dbReference>
<dbReference type="Gene3D" id="3.50.50.60">
    <property type="entry name" value="FAD/NAD(P)-binding domain"/>
    <property type="match status" value="1"/>
</dbReference>
<dbReference type="PROSITE" id="PS51318">
    <property type="entry name" value="TAT"/>
    <property type="match status" value="1"/>
</dbReference>
<keyword evidence="4" id="KW-1185">Reference proteome</keyword>
<dbReference type="Pfam" id="PF01266">
    <property type="entry name" value="DAO"/>
    <property type="match status" value="1"/>
</dbReference>
<sequence>MAVSRRNVLIGAGVTAGVVAAGGSAALLSDGTPKDPASLLRIGSLPADDASPGWFHTSRVRQPKAPLIGDEQAPWVVVGAGFTGLAAARQLALNFPNDKVILVEAQQVGFGTSGRNAGFLIDVPHDIGAPDYIGDQANARNVLALNQRGQGILRDLVEQHNIVDAQLRHSGKYQAAVEDKGIAVLNAYRGGLEKLGQPCHLIEGSELRDHLGTSFYRKALYTPNTILVQPSALVKGLADSLPENVKLYEDTPITAVDYGVKTVLHHATGRITADKLILANNAFGSYFGFLQGRMLPIFTYGSLTRPLTAAEQASIGGKDFWGVIPADPFGTTLRRTHDNRILVRNSFSFNPDGRAKQNYPEKVRPAHRLSFERRFPELANVPFEHTWGGGLAMTRNGAGFFGELRENVYGALGCNGLGTVRGTATGTLLANLLAGKRENLTDYLLAAPKPSWNPPQPMLSIGVNFTLRTGQAKAGIEA</sequence>
<dbReference type="GO" id="GO:0005737">
    <property type="term" value="C:cytoplasm"/>
    <property type="evidence" value="ECO:0007669"/>
    <property type="project" value="TreeGrafter"/>
</dbReference>
<dbReference type="EMBL" id="UNOZ01000007">
    <property type="protein sequence ID" value="SYX88996.1"/>
    <property type="molecule type" value="Genomic_DNA"/>
</dbReference>
<feature type="domain" description="FAD dependent oxidoreductase" evidence="2">
    <location>
        <begin position="75"/>
        <end position="432"/>
    </location>
</feature>
<dbReference type="Proteomes" id="UP000263595">
    <property type="component" value="Unassembled WGS sequence"/>
</dbReference>
<gene>
    <name evidence="3" type="ORF">CCOS865_01236</name>
</gene>
<organism evidence="3 4">
    <name type="scientific">Pseudomonas reidholzensis</name>
    <dbReference type="NCBI Taxonomy" id="1785162"/>
    <lineage>
        <taxon>Bacteria</taxon>
        <taxon>Pseudomonadati</taxon>
        <taxon>Pseudomonadota</taxon>
        <taxon>Gammaproteobacteria</taxon>
        <taxon>Pseudomonadales</taxon>
        <taxon>Pseudomonadaceae</taxon>
        <taxon>Pseudomonas</taxon>
    </lineage>
</organism>
<evidence type="ECO:0000256" key="1">
    <source>
        <dbReference type="ARBA" id="ARBA00023002"/>
    </source>
</evidence>
<proteinExistence type="predicted"/>
<name>A0A383RR32_9PSED</name>
<keyword evidence="1" id="KW-0560">Oxidoreductase</keyword>
<protein>
    <submittedName>
        <fullName evidence="3">Glycine/D-amino acid oxidase, deaminating</fullName>
    </submittedName>
</protein>
<dbReference type="OrthoDB" id="311718at2"/>
<reference evidence="4" key="1">
    <citation type="submission" date="2018-08" db="EMBL/GenBank/DDBJ databases">
        <authorList>
            <person name="Blom J."/>
        </authorList>
    </citation>
    <scope>NUCLEOTIDE SEQUENCE [LARGE SCALE GENOMIC DNA]</scope>
    <source>
        <strain evidence="4">CCOS 865</strain>
    </source>
</reference>
<dbReference type="AlphaFoldDB" id="A0A383RR32"/>
<dbReference type="GO" id="GO:0016491">
    <property type="term" value="F:oxidoreductase activity"/>
    <property type="evidence" value="ECO:0007669"/>
    <property type="project" value="UniProtKB-KW"/>
</dbReference>
<dbReference type="Gene3D" id="3.30.9.10">
    <property type="entry name" value="D-Amino Acid Oxidase, subunit A, domain 2"/>
    <property type="match status" value="1"/>
</dbReference>